<proteinExistence type="predicted"/>
<keyword evidence="2" id="KW-0732">Signal</keyword>
<evidence type="ECO:0000256" key="2">
    <source>
        <dbReference type="SAM" id="SignalP"/>
    </source>
</evidence>
<feature type="region of interest" description="Disordered" evidence="1">
    <location>
        <begin position="134"/>
        <end position="185"/>
    </location>
</feature>
<reference evidence="3 4" key="1">
    <citation type="journal article" date="2019" name="Int. J. Syst. Evol. Microbiol.">
        <title>The Global Catalogue of Microorganisms (GCM) 10K type strain sequencing project: providing services to taxonomists for standard genome sequencing and annotation.</title>
        <authorList>
            <consortium name="The Broad Institute Genomics Platform"/>
            <consortium name="The Broad Institute Genome Sequencing Center for Infectious Disease"/>
            <person name="Wu L."/>
            <person name="Ma J."/>
        </authorList>
    </citation>
    <scope>NUCLEOTIDE SEQUENCE [LARGE SCALE GENOMIC DNA]</scope>
    <source>
        <strain evidence="3 4">JCM 10667</strain>
    </source>
</reference>
<sequence>MHRRYAGQRLCAILVALSVGLALLPGSPAGLRAGEAAADAEDAPQGGWCAGMTEPEENHASIRLRVDEPAEGGRVAVGRTRKDRGQRHPPQARDIVDVTDECVAVPEFTIGPPPDGVAAWGLVMDGEHAAAAPGFEQAVRPRRTRPQAHRADRALLHRGRPDPAERRSRPDRREHHRELGQGELGRDHNSLKVYAETVKITKDLTGLYAPPFAWTSGDDSRFRTTVDRACAAQQGRPTSPWAGCGDDFAVYVPGGTNYKFAPMKETGRHIVDAMGNGFPRPP</sequence>
<gene>
    <name evidence="3" type="ORF">GCM10009546_30940</name>
</gene>
<accession>A0ABN1EGZ4</accession>
<evidence type="ECO:0000256" key="1">
    <source>
        <dbReference type="SAM" id="MobiDB-lite"/>
    </source>
</evidence>
<name>A0ABN1EGZ4_9ACTN</name>
<dbReference type="Proteomes" id="UP001501427">
    <property type="component" value="Unassembled WGS sequence"/>
</dbReference>
<feature type="signal peptide" evidence="2">
    <location>
        <begin position="1"/>
        <end position="21"/>
    </location>
</feature>
<dbReference type="EMBL" id="BAAAHD010000025">
    <property type="protein sequence ID" value="GAA0566408.1"/>
    <property type="molecule type" value="Genomic_DNA"/>
</dbReference>
<evidence type="ECO:0000313" key="4">
    <source>
        <dbReference type="Proteomes" id="UP001501427"/>
    </source>
</evidence>
<comment type="caution">
    <text evidence="3">The sequence shown here is derived from an EMBL/GenBank/DDBJ whole genome shotgun (WGS) entry which is preliminary data.</text>
</comment>
<keyword evidence="4" id="KW-1185">Reference proteome</keyword>
<protein>
    <recommendedName>
        <fullName evidence="5">Secreted protein</fullName>
    </recommendedName>
</protein>
<evidence type="ECO:0000313" key="3">
    <source>
        <dbReference type="EMBL" id="GAA0566408.1"/>
    </source>
</evidence>
<evidence type="ECO:0008006" key="5">
    <source>
        <dbReference type="Google" id="ProtNLM"/>
    </source>
</evidence>
<feature type="compositionally biased region" description="Basic and acidic residues" evidence="1">
    <location>
        <begin position="149"/>
        <end position="185"/>
    </location>
</feature>
<organism evidence="3 4">
    <name type="scientific">Actinomadura livida</name>
    <dbReference type="NCBI Taxonomy" id="79909"/>
    <lineage>
        <taxon>Bacteria</taxon>
        <taxon>Bacillati</taxon>
        <taxon>Actinomycetota</taxon>
        <taxon>Actinomycetes</taxon>
        <taxon>Streptosporangiales</taxon>
        <taxon>Thermomonosporaceae</taxon>
        <taxon>Actinomadura</taxon>
    </lineage>
</organism>
<feature type="chain" id="PRO_5046922881" description="Secreted protein" evidence="2">
    <location>
        <begin position="22"/>
        <end position="282"/>
    </location>
</feature>